<evidence type="ECO:0000313" key="2">
    <source>
        <dbReference type="EMBL" id="GAA3737304.1"/>
    </source>
</evidence>
<proteinExistence type="predicted"/>
<organism evidence="2 3">
    <name type="scientific">Streptomyces tremellae</name>
    <dbReference type="NCBI Taxonomy" id="1124239"/>
    <lineage>
        <taxon>Bacteria</taxon>
        <taxon>Bacillati</taxon>
        <taxon>Actinomycetota</taxon>
        <taxon>Actinomycetes</taxon>
        <taxon>Kitasatosporales</taxon>
        <taxon>Streptomycetaceae</taxon>
        <taxon>Streptomyces</taxon>
    </lineage>
</organism>
<comment type="caution">
    <text evidence="2">The sequence shown here is derived from an EMBL/GenBank/DDBJ whole genome shotgun (WGS) entry which is preliminary data.</text>
</comment>
<sequence length="160" mass="16675">MPSAPTAPPAVALRADRAPLGDGVVVHRAARDHRRGAGNGGAVAVRGLPDAVERDDGPRGDQRGEDAAELVVPVVRRRELCAAEGGARGQRRGPDLPERAGAVGDGDEQERDEESEHGRLAPGHGAEVTRVQPKVIHRTVSTLLAAPWPAASKVRPAGMP</sequence>
<accession>A0ABP7FDS1</accession>
<feature type="compositionally biased region" description="Basic and acidic residues" evidence="1">
    <location>
        <begin position="51"/>
        <end position="66"/>
    </location>
</feature>
<evidence type="ECO:0000313" key="3">
    <source>
        <dbReference type="Proteomes" id="UP001499884"/>
    </source>
</evidence>
<reference evidence="3" key="1">
    <citation type="journal article" date="2019" name="Int. J. Syst. Evol. Microbiol.">
        <title>The Global Catalogue of Microorganisms (GCM) 10K type strain sequencing project: providing services to taxonomists for standard genome sequencing and annotation.</title>
        <authorList>
            <consortium name="The Broad Institute Genomics Platform"/>
            <consortium name="The Broad Institute Genome Sequencing Center for Infectious Disease"/>
            <person name="Wu L."/>
            <person name="Ma J."/>
        </authorList>
    </citation>
    <scope>NUCLEOTIDE SEQUENCE [LARGE SCALE GENOMIC DNA]</scope>
    <source>
        <strain evidence="3">JCM 30846</strain>
    </source>
</reference>
<feature type="region of interest" description="Disordered" evidence="1">
    <location>
        <begin position="82"/>
        <end position="133"/>
    </location>
</feature>
<keyword evidence="3" id="KW-1185">Reference proteome</keyword>
<dbReference type="Proteomes" id="UP001499884">
    <property type="component" value="Unassembled WGS sequence"/>
</dbReference>
<feature type="region of interest" description="Disordered" evidence="1">
    <location>
        <begin position="31"/>
        <end position="68"/>
    </location>
</feature>
<evidence type="ECO:0000256" key="1">
    <source>
        <dbReference type="SAM" id="MobiDB-lite"/>
    </source>
</evidence>
<dbReference type="EMBL" id="BAABEP010000026">
    <property type="protein sequence ID" value="GAA3737304.1"/>
    <property type="molecule type" value="Genomic_DNA"/>
</dbReference>
<gene>
    <name evidence="2" type="ORF">GCM10023082_38160</name>
</gene>
<name>A0ABP7FDS1_9ACTN</name>
<protein>
    <submittedName>
        <fullName evidence="2">Uncharacterized protein</fullName>
    </submittedName>
</protein>